<organism evidence="1 2">
    <name type="scientific">Araneus ventricosus</name>
    <name type="common">Orbweaver spider</name>
    <name type="synonym">Epeira ventricosa</name>
    <dbReference type="NCBI Taxonomy" id="182803"/>
    <lineage>
        <taxon>Eukaryota</taxon>
        <taxon>Metazoa</taxon>
        <taxon>Ecdysozoa</taxon>
        <taxon>Arthropoda</taxon>
        <taxon>Chelicerata</taxon>
        <taxon>Arachnida</taxon>
        <taxon>Araneae</taxon>
        <taxon>Araneomorphae</taxon>
        <taxon>Entelegynae</taxon>
        <taxon>Araneoidea</taxon>
        <taxon>Araneidae</taxon>
        <taxon>Araneus</taxon>
    </lineage>
</organism>
<evidence type="ECO:0000313" key="2">
    <source>
        <dbReference type="Proteomes" id="UP000499080"/>
    </source>
</evidence>
<accession>A0A4Y2HFK5</accession>
<sequence>MATCLLPLQLPNRLNGHGSWSVVCGCYESCNWKGPPLHCCGLLSRSLLRGWRIPGYKPDSAVWGPLRAKSYVVVKRHPVGVRKGAFRENCKLRCCLRHLTVV</sequence>
<dbReference type="AlphaFoldDB" id="A0A4Y2HFK5"/>
<dbReference type="EMBL" id="BGPR01001905">
    <property type="protein sequence ID" value="GBM64060.1"/>
    <property type="molecule type" value="Genomic_DNA"/>
</dbReference>
<reference evidence="1 2" key="1">
    <citation type="journal article" date="2019" name="Sci. Rep.">
        <title>Orb-weaving spider Araneus ventricosus genome elucidates the spidroin gene catalogue.</title>
        <authorList>
            <person name="Kono N."/>
            <person name="Nakamura H."/>
            <person name="Ohtoshi R."/>
            <person name="Moran D.A.P."/>
            <person name="Shinohara A."/>
            <person name="Yoshida Y."/>
            <person name="Fujiwara M."/>
            <person name="Mori M."/>
            <person name="Tomita M."/>
            <person name="Arakawa K."/>
        </authorList>
    </citation>
    <scope>NUCLEOTIDE SEQUENCE [LARGE SCALE GENOMIC DNA]</scope>
</reference>
<evidence type="ECO:0000313" key="1">
    <source>
        <dbReference type="EMBL" id="GBM64060.1"/>
    </source>
</evidence>
<keyword evidence="2" id="KW-1185">Reference proteome</keyword>
<comment type="caution">
    <text evidence="1">The sequence shown here is derived from an EMBL/GenBank/DDBJ whole genome shotgun (WGS) entry which is preliminary data.</text>
</comment>
<gene>
    <name evidence="1" type="ORF">AVEN_251677_1</name>
</gene>
<dbReference type="Proteomes" id="UP000499080">
    <property type="component" value="Unassembled WGS sequence"/>
</dbReference>
<name>A0A4Y2HFK5_ARAVE</name>
<protein>
    <submittedName>
        <fullName evidence="1">Uncharacterized protein</fullName>
    </submittedName>
</protein>
<proteinExistence type="predicted"/>